<feature type="region of interest" description="Disordered" evidence="1">
    <location>
        <begin position="28"/>
        <end position="92"/>
    </location>
</feature>
<evidence type="ECO:0000313" key="2">
    <source>
        <dbReference type="EMBL" id="KAK8763613.1"/>
    </source>
</evidence>
<evidence type="ECO:0000313" key="3">
    <source>
        <dbReference type="Proteomes" id="UP001321473"/>
    </source>
</evidence>
<dbReference type="EMBL" id="JARKHS020029161">
    <property type="protein sequence ID" value="KAK8763613.1"/>
    <property type="molecule type" value="Genomic_DNA"/>
</dbReference>
<organism evidence="2 3">
    <name type="scientific">Amblyomma americanum</name>
    <name type="common">Lone star tick</name>
    <dbReference type="NCBI Taxonomy" id="6943"/>
    <lineage>
        <taxon>Eukaryota</taxon>
        <taxon>Metazoa</taxon>
        <taxon>Ecdysozoa</taxon>
        <taxon>Arthropoda</taxon>
        <taxon>Chelicerata</taxon>
        <taxon>Arachnida</taxon>
        <taxon>Acari</taxon>
        <taxon>Parasitiformes</taxon>
        <taxon>Ixodida</taxon>
        <taxon>Ixodoidea</taxon>
        <taxon>Ixodidae</taxon>
        <taxon>Amblyomminae</taxon>
        <taxon>Amblyomma</taxon>
    </lineage>
</organism>
<reference evidence="2 3" key="1">
    <citation type="journal article" date="2023" name="Arcadia Sci">
        <title>De novo assembly of a long-read Amblyomma americanum tick genome.</title>
        <authorList>
            <person name="Chou S."/>
            <person name="Poskanzer K.E."/>
            <person name="Rollins M."/>
            <person name="Thuy-Boun P.S."/>
        </authorList>
    </citation>
    <scope>NUCLEOTIDE SEQUENCE [LARGE SCALE GENOMIC DNA]</scope>
    <source>
        <strain evidence="2">F_SG_1</strain>
        <tissue evidence="2">Salivary glands</tissue>
    </source>
</reference>
<feature type="compositionally biased region" description="Low complexity" evidence="1">
    <location>
        <begin position="364"/>
        <end position="374"/>
    </location>
</feature>
<feature type="compositionally biased region" description="Polar residues" evidence="1">
    <location>
        <begin position="166"/>
        <end position="185"/>
    </location>
</feature>
<evidence type="ECO:0000256" key="1">
    <source>
        <dbReference type="SAM" id="MobiDB-lite"/>
    </source>
</evidence>
<comment type="caution">
    <text evidence="2">The sequence shown here is derived from an EMBL/GenBank/DDBJ whole genome shotgun (WGS) entry which is preliminary data.</text>
</comment>
<dbReference type="AlphaFoldDB" id="A0AAQ4DMC3"/>
<proteinExistence type="predicted"/>
<keyword evidence="3" id="KW-1185">Reference proteome</keyword>
<feature type="region of interest" description="Disordered" evidence="1">
    <location>
        <begin position="166"/>
        <end position="211"/>
    </location>
</feature>
<protein>
    <submittedName>
        <fullName evidence="2">Uncharacterized protein</fullName>
    </submittedName>
</protein>
<name>A0AAQ4DMC3_AMBAM</name>
<feature type="region of interest" description="Disordered" evidence="1">
    <location>
        <begin position="352"/>
        <end position="379"/>
    </location>
</feature>
<feature type="compositionally biased region" description="Polar residues" evidence="1">
    <location>
        <begin position="31"/>
        <end position="63"/>
    </location>
</feature>
<dbReference type="Proteomes" id="UP001321473">
    <property type="component" value="Unassembled WGS sequence"/>
</dbReference>
<accession>A0AAQ4DMC3</accession>
<sequence length="405" mass="42525">MQVPASVSHQAHVLLAVSSVIQVGAERARTRGSSSGLLTSAVSETLSSRGRQRQPRPTSSLPQQGWGRREAVTEPRPAAPGTTGQAHRTNEASVNVGKAVVTWTAATARDVVSAKGCGRWAISKVPASVSHQAHVLLAISSVIQVGAHRARTRGLSSGLLTSAVSESLSSRGRQRQPRPTSSLPQQGWGKREAVTEPGPAAPGSTGQAHQLFSPRRPLRHGSLSRQKNVGGGLFPSLGVLLESQCWAQSPNAASFYCLHSFCHVGGFGLDTASPAFTSHTKIWTRPRLPVLVEPHVPALCSAVLEDGGINKVPASVSHQAHVLLAISSVIQVGARRARTRVSSSGLLTSAVSETLSSRGRQRQPRPTSSQPQQGWGRREAVADMDVTKVAWIGGATCACPVLGSP</sequence>
<gene>
    <name evidence="2" type="ORF">V5799_033773</name>
</gene>
<feature type="compositionally biased region" description="Polar residues" evidence="1">
    <location>
        <begin position="82"/>
        <end position="92"/>
    </location>
</feature>